<organism evidence="2 3">
    <name type="scientific">Ogataea philodendri</name>
    <dbReference type="NCBI Taxonomy" id="1378263"/>
    <lineage>
        <taxon>Eukaryota</taxon>
        <taxon>Fungi</taxon>
        <taxon>Dikarya</taxon>
        <taxon>Ascomycota</taxon>
        <taxon>Saccharomycotina</taxon>
        <taxon>Pichiomycetes</taxon>
        <taxon>Pichiales</taxon>
        <taxon>Pichiaceae</taxon>
        <taxon>Ogataea</taxon>
    </lineage>
</organism>
<dbReference type="SMART" id="SM00312">
    <property type="entry name" value="PX"/>
    <property type="match status" value="1"/>
</dbReference>
<dbReference type="InterPro" id="IPR036871">
    <property type="entry name" value="PX_dom_sf"/>
</dbReference>
<dbReference type="PANTHER" id="PTHR10555:SF170">
    <property type="entry name" value="FI18122P1"/>
    <property type="match status" value="1"/>
</dbReference>
<dbReference type="Gene3D" id="3.30.1520.10">
    <property type="entry name" value="Phox-like domain"/>
    <property type="match status" value="1"/>
</dbReference>
<proteinExistence type="predicted"/>
<protein>
    <recommendedName>
        <fullName evidence="1">PX domain-containing protein</fullName>
    </recommendedName>
</protein>
<reference evidence="2" key="1">
    <citation type="journal article" date="2021" name="Open Biol.">
        <title>Shared evolutionary footprints suggest mitochondrial oxidative damage underlies multiple complex I losses in fungi.</title>
        <authorList>
            <person name="Schikora-Tamarit M.A."/>
            <person name="Marcet-Houben M."/>
            <person name="Nosek J."/>
            <person name="Gabaldon T."/>
        </authorList>
    </citation>
    <scope>NUCLEOTIDE SEQUENCE</scope>
    <source>
        <strain evidence="2">CBS6075</strain>
    </source>
</reference>
<dbReference type="SUPFAM" id="SSF64268">
    <property type="entry name" value="PX domain"/>
    <property type="match status" value="1"/>
</dbReference>
<accession>A0A9P8PI78</accession>
<dbReference type="OrthoDB" id="10254720at2759"/>
<dbReference type="InterPro" id="IPR001683">
    <property type="entry name" value="PX_dom"/>
</dbReference>
<sequence length="158" mass="18396">MAVNHTHLNDDLNRLTKLTPQPITLQTSFGDDVFENEPVWCANCTIAEPTIIEGINKGKYALWTVEFETVRGARFKIRKRYNDFDELRAELSKYTIETELPKFPPKSGLFHDRFDPTFLEGRRKALEYWLSSVVLNPTLCCRDEVKQFILARKLISEN</sequence>
<dbReference type="PROSITE" id="PS50195">
    <property type="entry name" value="PX"/>
    <property type="match status" value="1"/>
</dbReference>
<dbReference type="RefSeq" id="XP_046064959.1">
    <property type="nucleotide sequence ID" value="XM_046204150.1"/>
</dbReference>
<dbReference type="PANTHER" id="PTHR10555">
    <property type="entry name" value="SORTING NEXIN"/>
    <property type="match status" value="1"/>
</dbReference>
<keyword evidence="3" id="KW-1185">Reference proteome</keyword>
<dbReference type="Pfam" id="PF00787">
    <property type="entry name" value="PX"/>
    <property type="match status" value="1"/>
</dbReference>
<name>A0A9P8PI78_9ASCO</name>
<evidence type="ECO:0000313" key="2">
    <source>
        <dbReference type="EMBL" id="KAH3671844.1"/>
    </source>
</evidence>
<comment type="caution">
    <text evidence="2">The sequence shown here is derived from an EMBL/GenBank/DDBJ whole genome shotgun (WGS) entry which is preliminary data.</text>
</comment>
<gene>
    <name evidence="2" type="ORF">OGAPHI_000030</name>
</gene>
<dbReference type="GO" id="GO:0005768">
    <property type="term" value="C:endosome"/>
    <property type="evidence" value="ECO:0007669"/>
    <property type="project" value="TreeGrafter"/>
</dbReference>
<reference evidence="2" key="2">
    <citation type="submission" date="2021-01" db="EMBL/GenBank/DDBJ databases">
        <authorList>
            <person name="Schikora-Tamarit M.A."/>
        </authorList>
    </citation>
    <scope>NUCLEOTIDE SEQUENCE</scope>
    <source>
        <strain evidence="2">CBS6075</strain>
    </source>
</reference>
<feature type="domain" description="PX" evidence="1">
    <location>
        <begin position="41"/>
        <end position="156"/>
    </location>
</feature>
<evidence type="ECO:0000313" key="3">
    <source>
        <dbReference type="Proteomes" id="UP000769157"/>
    </source>
</evidence>
<evidence type="ECO:0000259" key="1">
    <source>
        <dbReference type="PROSITE" id="PS50195"/>
    </source>
</evidence>
<dbReference type="EMBL" id="JAEUBE010000042">
    <property type="protein sequence ID" value="KAH3671844.1"/>
    <property type="molecule type" value="Genomic_DNA"/>
</dbReference>
<dbReference type="GeneID" id="70231998"/>
<dbReference type="Proteomes" id="UP000769157">
    <property type="component" value="Unassembled WGS sequence"/>
</dbReference>
<dbReference type="AlphaFoldDB" id="A0A9P8PI78"/>
<dbReference type="GO" id="GO:0035091">
    <property type="term" value="F:phosphatidylinositol binding"/>
    <property type="evidence" value="ECO:0007669"/>
    <property type="project" value="InterPro"/>
</dbReference>